<evidence type="ECO:0000313" key="2">
    <source>
        <dbReference type="EMBL" id="KAF6829780.1"/>
    </source>
</evidence>
<comment type="caution">
    <text evidence="2">The sequence shown here is derived from an EMBL/GenBank/DDBJ whole genome shotgun (WGS) entry which is preliminary data.</text>
</comment>
<name>A0A8H6KED2_9PEZI</name>
<evidence type="ECO:0000256" key="1">
    <source>
        <dbReference type="SAM" id="MobiDB-lite"/>
    </source>
</evidence>
<gene>
    <name evidence="2" type="ORF">CPLU01_07738</name>
</gene>
<feature type="region of interest" description="Disordered" evidence="1">
    <location>
        <begin position="1"/>
        <end position="59"/>
    </location>
</feature>
<feature type="compositionally biased region" description="Basic residues" evidence="1">
    <location>
        <begin position="23"/>
        <end position="42"/>
    </location>
</feature>
<dbReference type="PANTHER" id="PTHR38116:SF1">
    <property type="entry name" value="BZIP DOMAIN-CONTAINING PROTEIN"/>
    <property type="match status" value="1"/>
</dbReference>
<accession>A0A8H6KED2</accession>
<organism evidence="2 3">
    <name type="scientific">Colletotrichum plurivorum</name>
    <dbReference type="NCBI Taxonomy" id="2175906"/>
    <lineage>
        <taxon>Eukaryota</taxon>
        <taxon>Fungi</taxon>
        <taxon>Dikarya</taxon>
        <taxon>Ascomycota</taxon>
        <taxon>Pezizomycotina</taxon>
        <taxon>Sordariomycetes</taxon>
        <taxon>Hypocreomycetidae</taxon>
        <taxon>Glomerellales</taxon>
        <taxon>Glomerellaceae</taxon>
        <taxon>Colletotrichum</taxon>
        <taxon>Colletotrichum orchidearum species complex</taxon>
    </lineage>
</organism>
<dbReference type="PANTHER" id="PTHR38116">
    <property type="entry name" value="CHROMOSOME 7, WHOLE GENOME SHOTGUN SEQUENCE"/>
    <property type="match status" value="1"/>
</dbReference>
<protein>
    <recommendedName>
        <fullName evidence="4">BZIP domain-containing protein</fullName>
    </recommendedName>
</protein>
<dbReference type="Pfam" id="PF11905">
    <property type="entry name" value="DUF3425"/>
    <property type="match status" value="1"/>
</dbReference>
<dbReference type="EMBL" id="WIGO01000103">
    <property type="protein sequence ID" value="KAF6829780.1"/>
    <property type="molecule type" value="Genomic_DNA"/>
</dbReference>
<evidence type="ECO:0000313" key="3">
    <source>
        <dbReference type="Proteomes" id="UP000654918"/>
    </source>
</evidence>
<evidence type="ECO:0008006" key="4">
    <source>
        <dbReference type="Google" id="ProtNLM"/>
    </source>
</evidence>
<keyword evidence="3" id="KW-1185">Reference proteome</keyword>
<reference evidence="2" key="1">
    <citation type="journal article" date="2020" name="Phytopathology">
        <title>Genome Sequence Resources of Colletotrichum truncatum, C. plurivorum, C. musicola, and C. sojae: Four Species Pathogenic to Soybean (Glycine max).</title>
        <authorList>
            <person name="Rogerio F."/>
            <person name="Boufleur T.R."/>
            <person name="Ciampi-Guillardi M."/>
            <person name="Sukno S.A."/>
            <person name="Thon M.R."/>
            <person name="Massola Junior N.S."/>
            <person name="Baroncelli R."/>
        </authorList>
    </citation>
    <scope>NUCLEOTIDE SEQUENCE</scope>
    <source>
        <strain evidence="2">LFN00145</strain>
    </source>
</reference>
<proteinExistence type="predicted"/>
<dbReference type="Proteomes" id="UP000654918">
    <property type="component" value="Unassembled WGS sequence"/>
</dbReference>
<dbReference type="AlphaFoldDB" id="A0A8H6KED2"/>
<sequence>MNNQSLNAWDSDDDWAGISSPRERRKRQNRLHQREFRGKKRLEKFPNLQNGTEQVSSSVATSPSASAVAWKLASRQQQSRLLMAMLDQLPILLLVRCPGIHERVRDFLQRAFTNWGMDLPTPRDLPFVTRLSTFDALVRNALMLRIPVEYLESEDQASLFNLEGPSAPSEDSVLPATLRPTALQRIVRHHPWLDLFPIPRMRDNILCGIQAGIYDEDVLCDALSCELLDLDSPTNAALVVWGEPWDAAGWEFSAQFFNKWGPLLRGCEGVLETTNSWRRKRGAKCIEYNLN</sequence>
<dbReference type="InterPro" id="IPR021833">
    <property type="entry name" value="DUF3425"/>
</dbReference>